<dbReference type="RefSeq" id="WP_397674045.1">
    <property type="nucleotide sequence ID" value="NZ_JBIRGH010000013.1"/>
</dbReference>
<evidence type="ECO:0000256" key="1">
    <source>
        <dbReference type="ARBA" id="ARBA00001933"/>
    </source>
</evidence>
<reference evidence="5 6" key="1">
    <citation type="submission" date="2024-10" db="EMBL/GenBank/DDBJ databases">
        <title>The Natural Products Discovery Center: Release of the First 8490 Sequenced Strains for Exploring Actinobacteria Biosynthetic Diversity.</title>
        <authorList>
            <person name="Kalkreuter E."/>
            <person name="Kautsar S.A."/>
            <person name="Yang D."/>
            <person name="Bader C.D."/>
            <person name="Teijaro C.N."/>
            <person name="Fluegel L."/>
            <person name="Davis C.M."/>
            <person name="Simpson J.R."/>
            <person name="Lauterbach L."/>
            <person name="Steele A.D."/>
            <person name="Gui C."/>
            <person name="Meng S."/>
            <person name="Li G."/>
            <person name="Viehrig K."/>
            <person name="Ye F."/>
            <person name="Su P."/>
            <person name="Kiefer A.F."/>
            <person name="Nichols A."/>
            <person name="Cepeda A.J."/>
            <person name="Yan W."/>
            <person name="Fan B."/>
            <person name="Jiang Y."/>
            <person name="Adhikari A."/>
            <person name="Zheng C.-J."/>
            <person name="Schuster L."/>
            <person name="Cowan T.M."/>
            <person name="Smanski M.J."/>
            <person name="Chevrette M.G."/>
            <person name="De Carvalho L.P.S."/>
            <person name="Shen B."/>
        </authorList>
    </citation>
    <scope>NUCLEOTIDE SEQUENCE [LARGE SCALE GENOMIC DNA]</scope>
    <source>
        <strain evidence="5 6">NPDC018013</strain>
    </source>
</reference>
<accession>A0ABW7RHG3</accession>
<dbReference type="EC" id="4.1.99.1" evidence="5"/>
<feature type="region of interest" description="Disordered" evidence="3">
    <location>
        <begin position="344"/>
        <end position="421"/>
    </location>
</feature>
<name>A0ABW7RHG3_9ACTN</name>
<dbReference type="SUPFAM" id="SSF53383">
    <property type="entry name" value="PLP-dependent transferases"/>
    <property type="match status" value="1"/>
</dbReference>
<keyword evidence="5" id="KW-0456">Lyase</keyword>
<comment type="cofactor">
    <cofactor evidence="1">
        <name>pyridoxal 5'-phosphate</name>
        <dbReference type="ChEBI" id="CHEBI:597326"/>
    </cofactor>
</comment>
<dbReference type="Gene3D" id="3.40.640.10">
    <property type="entry name" value="Type I PLP-dependent aspartate aminotransferase-like (Major domain)"/>
    <property type="match status" value="1"/>
</dbReference>
<proteinExistence type="predicted"/>
<evidence type="ECO:0000313" key="5">
    <source>
        <dbReference type="EMBL" id="MFH8586946.1"/>
    </source>
</evidence>
<keyword evidence="6" id="KW-1185">Reference proteome</keyword>
<dbReference type="InterPro" id="IPR015424">
    <property type="entry name" value="PyrdxlP-dep_Trfase"/>
</dbReference>
<evidence type="ECO:0000256" key="3">
    <source>
        <dbReference type="SAM" id="MobiDB-lite"/>
    </source>
</evidence>
<dbReference type="InterPro" id="IPR015421">
    <property type="entry name" value="PyrdxlP-dep_Trfase_major"/>
</dbReference>
<dbReference type="GO" id="GO:0009034">
    <property type="term" value="F:tryptophanase activity"/>
    <property type="evidence" value="ECO:0007669"/>
    <property type="project" value="UniProtKB-EC"/>
</dbReference>
<comment type="caution">
    <text evidence="5">The sequence shown here is derived from an EMBL/GenBank/DDBJ whole genome shotgun (WGS) entry which is preliminary data.</text>
</comment>
<dbReference type="PANTHER" id="PTHR32325:SF4">
    <property type="entry name" value="TRYPTOPHANASE"/>
    <property type="match status" value="1"/>
</dbReference>
<evidence type="ECO:0000313" key="6">
    <source>
        <dbReference type="Proteomes" id="UP001610990"/>
    </source>
</evidence>
<evidence type="ECO:0000259" key="4">
    <source>
        <dbReference type="Pfam" id="PF01212"/>
    </source>
</evidence>
<dbReference type="EMBL" id="JBIRGH010000013">
    <property type="protein sequence ID" value="MFH8586946.1"/>
    <property type="molecule type" value="Genomic_DNA"/>
</dbReference>
<dbReference type="Pfam" id="PF01212">
    <property type="entry name" value="Beta_elim_lyase"/>
    <property type="match status" value="1"/>
</dbReference>
<protein>
    <submittedName>
        <fullName evidence="5">Tryptophanase</fullName>
        <ecNumber evidence="5">4.1.99.1</ecNumber>
    </submittedName>
</protein>
<gene>
    <name evidence="5" type="ORF">ACH4GP_21510</name>
</gene>
<dbReference type="PANTHER" id="PTHR32325">
    <property type="entry name" value="BETA-ELIMINATING LYASE-LIKE PROTEIN-RELATED"/>
    <property type="match status" value="1"/>
</dbReference>
<dbReference type="Proteomes" id="UP001610990">
    <property type="component" value="Unassembled WGS sequence"/>
</dbReference>
<feature type="domain" description="Aromatic amino acid beta-eliminating lyase/threonine aldolase" evidence="4">
    <location>
        <begin position="51"/>
        <end position="298"/>
    </location>
</feature>
<dbReference type="InterPro" id="IPR001597">
    <property type="entry name" value="ArAA_b-elim_lyase/Thr_aldolase"/>
</dbReference>
<evidence type="ECO:0000256" key="2">
    <source>
        <dbReference type="ARBA" id="ARBA00022898"/>
    </source>
</evidence>
<sequence length="421" mass="46094">MTAAHPAEPWRIKMVEPIRTTTHAERESALRAAAYNPCPLRAEDVYIDPFTDSGTNTVSDRQWSAMFRGDESYCGASSFYRLRDTVRAYYGYEHVIPVHQGRGAENILSRCLIRPGHRIPGNMYFTTTRAHQELNGGTFHDVIVDEAHDPADESPFKGDVDITKLAALIREAGADTIPYVCVGAPVNMAGGQPLSMECLARVRELTLRHGIKVILDAARAVENAYFVKSREPGWSGRSIAGILRAMCDLTDGATMSAKKDSFANIGGWLGLRDDELAEQARGLVVLYEGMHTYGGMAGRGVWGRIFRVRPSLSPIARRQVCAGLPRARPPLLLVGRIDQHRRRWSADGRGVGQRGRAFQREPPEAGGQPGVSTPHVGGCARPRRSAPASPQDPLTRTSAPPNPAAFTLRTGPGRSRLVKDR</sequence>
<organism evidence="5 6">
    <name type="scientific">Streptomyces celluloflavus</name>
    <dbReference type="NCBI Taxonomy" id="58344"/>
    <lineage>
        <taxon>Bacteria</taxon>
        <taxon>Bacillati</taxon>
        <taxon>Actinomycetota</taxon>
        <taxon>Actinomycetes</taxon>
        <taxon>Kitasatosporales</taxon>
        <taxon>Streptomycetaceae</taxon>
        <taxon>Streptomyces</taxon>
    </lineage>
</organism>
<keyword evidence="2" id="KW-0663">Pyridoxal phosphate</keyword>
<dbReference type="NCBIfam" id="NF009709">
    <property type="entry name" value="PRK13238.1"/>
    <property type="match status" value="1"/>
</dbReference>